<dbReference type="GO" id="GO:0055085">
    <property type="term" value="P:transmembrane transport"/>
    <property type="evidence" value="ECO:0007669"/>
    <property type="project" value="TreeGrafter"/>
</dbReference>
<evidence type="ECO:0000256" key="6">
    <source>
        <dbReference type="ARBA" id="ARBA00022989"/>
    </source>
</evidence>
<dbReference type="InterPro" id="IPR002549">
    <property type="entry name" value="AI-2E-like"/>
</dbReference>
<comment type="caution">
    <text evidence="9">The sequence shown here is derived from an EMBL/GenBank/DDBJ whole genome shotgun (WGS) entry which is preliminary data.</text>
</comment>
<dbReference type="PANTHER" id="PTHR21716:SF53">
    <property type="entry name" value="PERMEASE PERM-RELATED"/>
    <property type="match status" value="1"/>
</dbReference>
<dbReference type="EMBL" id="RRCN01000001">
    <property type="protein sequence ID" value="RRJ67642.1"/>
    <property type="molecule type" value="Genomic_DNA"/>
</dbReference>
<feature type="transmembrane region" description="Helical" evidence="8">
    <location>
        <begin position="282"/>
        <end position="308"/>
    </location>
</feature>
<organism evidence="9 10">
    <name type="scientific">Paenibacillus oralis</name>
    <dbReference type="NCBI Taxonomy" id="2490856"/>
    <lineage>
        <taxon>Bacteria</taxon>
        <taxon>Bacillati</taxon>
        <taxon>Bacillota</taxon>
        <taxon>Bacilli</taxon>
        <taxon>Bacillales</taxon>
        <taxon>Paenibacillaceae</taxon>
        <taxon>Paenibacillus</taxon>
    </lineage>
</organism>
<gene>
    <name evidence="9" type="ORF">EHV15_18285</name>
</gene>
<name>A0A3P3UBA3_9BACL</name>
<feature type="transmembrane region" description="Helical" evidence="8">
    <location>
        <begin position="126"/>
        <end position="148"/>
    </location>
</feature>
<keyword evidence="10" id="KW-1185">Reference proteome</keyword>
<keyword evidence="5 8" id="KW-0812">Transmembrane</keyword>
<dbReference type="Pfam" id="PF01594">
    <property type="entry name" value="AI-2E_transport"/>
    <property type="match status" value="1"/>
</dbReference>
<proteinExistence type="inferred from homology"/>
<comment type="similarity">
    <text evidence="2">Belongs to the autoinducer-2 exporter (AI-2E) (TC 2.A.86) family.</text>
</comment>
<dbReference type="GO" id="GO:0005886">
    <property type="term" value="C:plasma membrane"/>
    <property type="evidence" value="ECO:0007669"/>
    <property type="project" value="UniProtKB-SubCell"/>
</dbReference>
<feature type="transmembrane region" description="Helical" evidence="8">
    <location>
        <begin position="6"/>
        <end position="24"/>
    </location>
</feature>
<evidence type="ECO:0000256" key="3">
    <source>
        <dbReference type="ARBA" id="ARBA00022448"/>
    </source>
</evidence>
<sequence>MPIQVMISAVLVPLLLAAFFYYLLRPAVDFLERRKLNRTLAILLLYLVMLIVAIAFFAGVWPPLQAQMVNLLQNIPNLLDMLNVKLSELAKNQQLAFLSLEKIDYNKVTEYVNTGVTMLANSISGLISLLSNFAIALFTFPIILYYMLKDGQRFGITLAKLFPRRYRGEALRTVREIDNVLNNYIVGRVIVNVALGILMLIGFWILGLPYALLLTVIAVIMNFIPIFGAIISAIPIVLIGLIEAPYIGIWSLVIILAAQQIQDNLISPYVFGKTLDIHPVTTILLILGSGKIFGIIGMLLIVPVYMILKILGKKLFQLLIKPNWERPGREEKT</sequence>
<evidence type="ECO:0000313" key="10">
    <source>
        <dbReference type="Proteomes" id="UP000267017"/>
    </source>
</evidence>
<dbReference type="PANTHER" id="PTHR21716">
    <property type="entry name" value="TRANSMEMBRANE PROTEIN"/>
    <property type="match status" value="1"/>
</dbReference>
<evidence type="ECO:0000256" key="8">
    <source>
        <dbReference type="SAM" id="Phobius"/>
    </source>
</evidence>
<feature type="transmembrane region" description="Helical" evidence="8">
    <location>
        <begin position="212"/>
        <end position="237"/>
    </location>
</feature>
<feature type="transmembrane region" description="Helical" evidence="8">
    <location>
        <begin position="244"/>
        <end position="262"/>
    </location>
</feature>
<evidence type="ECO:0000313" key="9">
    <source>
        <dbReference type="EMBL" id="RRJ67642.1"/>
    </source>
</evidence>
<accession>A0A3P3UBA3</accession>
<keyword evidence="3" id="KW-0813">Transport</keyword>
<dbReference type="AlphaFoldDB" id="A0A3P3UBA3"/>
<keyword evidence="6 8" id="KW-1133">Transmembrane helix</keyword>
<evidence type="ECO:0000256" key="4">
    <source>
        <dbReference type="ARBA" id="ARBA00022475"/>
    </source>
</evidence>
<keyword evidence="7 8" id="KW-0472">Membrane</keyword>
<evidence type="ECO:0000256" key="2">
    <source>
        <dbReference type="ARBA" id="ARBA00009773"/>
    </source>
</evidence>
<keyword evidence="4" id="KW-1003">Cell membrane</keyword>
<evidence type="ECO:0000256" key="7">
    <source>
        <dbReference type="ARBA" id="ARBA00023136"/>
    </source>
</evidence>
<comment type="subcellular location">
    <subcellularLocation>
        <location evidence="1">Cell membrane</location>
        <topology evidence="1">Multi-pass membrane protein</topology>
    </subcellularLocation>
</comment>
<protein>
    <submittedName>
        <fullName evidence="9">AI-2E family transporter</fullName>
    </submittedName>
</protein>
<dbReference type="OrthoDB" id="9793390at2"/>
<feature type="transmembrane region" description="Helical" evidence="8">
    <location>
        <begin position="36"/>
        <end position="61"/>
    </location>
</feature>
<dbReference type="Proteomes" id="UP000267017">
    <property type="component" value="Unassembled WGS sequence"/>
</dbReference>
<reference evidence="9 10" key="1">
    <citation type="submission" date="2018-11" db="EMBL/GenBank/DDBJ databases">
        <title>Genome sequencing of Paenibacillus sp. KCOM 3021 (= ChDC PVNT-B20).</title>
        <authorList>
            <person name="Kook J.-K."/>
            <person name="Park S.-N."/>
            <person name="Lim Y.K."/>
        </authorList>
    </citation>
    <scope>NUCLEOTIDE SEQUENCE [LARGE SCALE GENOMIC DNA]</scope>
    <source>
        <strain evidence="9 10">KCOM 3021</strain>
    </source>
</reference>
<evidence type="ECO:0000256" key="5">
    <source>
        <dbReference type="ARBA" id="ARBA00022692"/>
    </source>
</evidence>
<feature type="transmembrane region" description="Helical" evidence="8">
    <location>
        <begin position="185"/>
        <end position="206"/>
    </location>
</feature>
<evidence type="ECO:0000256" key="1">
    <source>
        <dbReference type="ARBA" id="ARBA00004651"/>
    </source>
</evidence>